<accession>A0A2U1T1H8</accession>
<name>A0A2U1T1H8_9MICO</name>
<dbReference type="SMART" id="SM00345">
    <property type="entry name" value="HTH_GNTR"/>
    <property type="match status" value="1"/>
</dbReference>
<dbReference type="RefSeq" id="WP_108997605.1">
    <property type="nucleotide sequence ID" value="NZ_QEEX01000001.1"/>
</dbReference>
<dbReference type="InterPro" id="IPR015424">
    <property type="entry name" value="PyrdxlP-dep_Trfase"/>
</dbReference>
<dbReference type="Gene3D" id="3.40.640.10">
    <property type="entry name" value="Type I PLP-dependent aspartate aminotransferase-like (Major domain)"/>
    <property type="match status" value="1"/>
</dbReference>
<evidence type="ECO:0000313" key="7">
    <source>
        <dbReference type="EMBL" id="PWB97700.1"/>
    </source>
</evidence>
<keyword evidence="4" id="KW-0238">DNA-binding</keyword>
<keyword evidence="3" id="KW-0805">Transcription regulation</keyword>
<organism evidence="7 8">
    <name type="scientific">Homoserinimonas hongtaonis</name>
    <dbReference type="NCBI Taxonomy" id="2079791"/>
    <lineage>
        <taxon>Bacteria</taxon>
        <taxon>Bacillati</taxon>
        <taxon>Actinomycetota</taxon>
        <taxon>Actinomycetes</taxon>
        <taxon>Micrococcales</taxon>
        <taxon>Microbacteriaceae</taxon>
        <taxon>Homoserinimonas</taxon>
    </lineage>
</organism>
<dbReference type="InterPro" id="IPR015421">
    <property type="entry name" value="PyrdxlP-dep_Trfase_major"/>
</dbReference>
<dbReference type="Pfam" id="PF00392">
    <property type="entry name" value="GntR"/>
    <property type="match status" value="1"/>
</dbReference>
<evidence type="ECO:0000256" key="5">
    <source>
        <dbReference type="ARBA" id="ARBA00023163"/>
    </source>
</evidence>
<feature type="domain" description="HTH gntR-type" evidence="6">
    <location>
        <begin position="10"/>
        <end position="78"/>
    </location>
</feature>
<keyword evidence="5" id="KW-0804">Transcription</keyword>
<dbReference type="Pfam" id="PF00155">
    <property type="entry name" value="Aminotran_1_2"/>
    <property type="match status" value="1"/>
</dbReference>
<evidence type="ECO:0000259" key="6">
    <source>
        <dbReference type="PROSITE" id="PS50949"/>
    </source>
</evidence>
<evidence type="ECO:0000256" key="1">
    <source>
        <dbReference type="ARBA" id="ARBA00005384"/>
    </source>
</evidence>
<evidence type="ECO:0000256" key="4">
    <source>
        <dbReference type="ARBA" id="ARBA00023125"/>
    </source>
</evidence>
<comment type="caution">
    <text evidence="7">The sequence shown here is derived from an EMBL/GenBank/DDBJ whole genome shotgun (WGS) entry which is preliminary data.</text>
</comment>
<dbReference type="CDD" id="cd07377">
    <property type="entry name" value="WHTH_GntR"/>
    <property type="match status" value="1"/>
</dbReference>
<dbReference type="SUPFAM" id="SSF53383">
    <property type="entry name" value="PLP-dependent transferases"/>
    <property type="match status" value="1"/>
</dbReference>
<keyword evidence="2" id="KW-0663">Pyridoxal phosphate</keyword>
<evidence type="ECO:0000313" key="8">
    <source>
        <dbReference type="Proteomes" id="UP000244978"/>
    </source>
</evidence>
<dbReference type="EMBL" id="QEEX01000001">
    <property type="protein sequence ID" value="PWB97700.1"/>
    <property type="molecule type" value="Genomic_DNA"/>
</dbReference>
<comment type="similarity">
    <text evidence="1">In the C-terminal section; belongs to the class-I pyridoxal-phosphate-dependent aminotransferase family.</text>
</comment>
<evidence type="ECO:0000256" key="3">
    <source>
        <dbReference type="ARBA" id="ARBA00023015"/>
    </source>
</evidence>
<dbReference type="PANTHER" id="PTHR46577">
    <property type="entry name" value="HTH-TYPE TRANSCRIPTIONAL REGULATORY PROTEIN GABR"/>
    <property type="match status" value="1"/>
</dbReference>
<gene>
    <name evidence="7" type="ORF">DF220_07565</name>
</gene>
<dbReference type="PANTHER" id="PTHR46577:SF1">
    <property type="entry name" value="HTH-TYPE TRANSCRIPTIONAL REGULATORY PROTEIN GABR"/>
    <property type="match status" value="1"/>
</dbReference>
<dbReference type="Proteomes" id="UP000244978">
    <property type="component" value="Unassembled WGS sequence"/>
</dbReference>
<dbReference type="InterPro" id="IPR004839">
    <property type="entry name" value="Aminotransferase_I/II_large"/>
</dbReference>
<evidence type="ECO:0000256" key="2">
    <source>
        <dbReference type="ARBA" id="ARBA00022898"/>
    </source>
</evidence>
<dbReference type="PROSITE" id="PS50949">
    <property type="entry name" value="HTH_GNTR"/>
    <property type="match status" value="1"/>
</dbReference>
<dbReference type="InterPro" id="IPR036390">
    <property type="entry name" value="WH_DNA-bd_sf"/>
</dbReference>
<keyword evidence="8" id="KW-1185">Reference proteome</keyword>
<dbReference type="AlphaFoldDB" id="A0A2U1T1H8"/>
<dbReference type="SUPFAM" id="SSF46785">
    <property type="entry name" value="Winged helix' DNA-binding domain"/>
    <property type="match status" value="1"/>
</dbReference>
<dbReference type="CDD" id="cd00609">
    <property type="entry name" value="AAT_like"/>
    <property type="match status" value="1"/>
</dbReference>
<protein>
    <submittedName>
        <fullName evidence="7">GntR family transcriptional regulator</fullName>
    </submittedName>
</protein>
<dbReference type="GO" id="GO:0003677">
    <property type="term" value="F:DNA binding"/>
    <property type="evidence" value="ECO:0007669"/>
    <property type="project" value="UniProtKB-KW"/>
</dbReference>
<dbReference type="GO" id="GO:0030170">
    <property type="term" value="F:pyridoxal phosphate binding"/>
    <property type="evidence" value="ECO:0007669"/>
    <property type="project" value="InterPro"/>
</dbReference>
<dbReference type="GO" id="GO:0003700">
    <property type="term" value="F:DNA-binding transcription factor activity"/>
    <property type="evidence" value="ECO:0007669"/>
    <property type="project" value="InterPro"/>
</dbReference>
<dbReference type="InterPro" id="IPR000524">
    <property type="entry name" value="Tscrpt_reg_HTH_GntR"/>
</dbReference>
<dbReference type="InterPro" id="IPR051446">
    <property type="entry name" value="HTH_trans_reg/aminotransferase"/>
</dbReference>
<dbReference type="InterPro" id="IPR036388">
    <property type="entry name" value="WH-like_DNA-bd_sf"/>
</dbReference>
<proteinExistence type="inferred from homology"/>
<sequence length="456" mass="48197">MHPLVAEIENRSPAGIAAALGRLIGSGRLAPGDRLPTVRDLAAQLEVSPATISAAWQAVAGAGLIVSRGRSGTFVLEQPQHWLPTRSKVMAGRQQPARIDLSKGTPDPALLPALGPALGRVSQRAVTASYHEVPVIPELLALLSTSWPYPVEDITVVDGALDALSRSLEAVTRFGDRVVVESPGFPPFFDLLDQLGLTPIPVPVDANGIEPEAFAAALRRGPSAVILQPRAHNPTGASMTVDRARDLAQLLEVTKRAADTVVIEDDHSGDISTAADVSLGHWLPDRVLHIRSYSKSHGPDLRIAALGGPTRLLDPIVARRMLGPGWTSRMLQTILHELLSNPESIEDVAEARRVYARRQSALVVALASHGISIAQPDGINLWLPVLDERDAIVHLAAHGIRVAAGSPFVVEAGDTTPHVRVTAGALENDVEAVAHALAGAARPQGLATGALATRWS</sequence>
<reference evidence="8" key="1">
    <citation type="submission" date="2018-04" db="EMBL/GenBank/DDBJ databases">
        <authorList>
            <person name="Liu S."/>
            <person name="Wang Z."/>
            <person name="Li J."/>
        </authorList>
    </citation>
    <scope>NUCLEOTIDE SEQUENCE [LARGE SCALE GENOMIC DNA]</scope>
    <source>
        <strain evidence="8">S1194</strain>
    </source>
</reference>
<dbReference type="Gene3D" id="1.10.10.10">
    <property type="entry name" value="Winged helix-like DNA-binding domain superfamily/Winged helix DNA-binding domain"/>
    <property type="match status" value="1"/>
</dbReference>